<dbReference type="SUPFAM" id="SSF101898">
    <property type="entry name" value="NHL repeat"/>
    <property type="match status" value="2"/>
</dbReference>
<sequence>MQGIFFSDENGLNPKLTGLDLFTTDFTTEISPEISPEINGGKISRTPLGIAHQIVPDTITAILQPTSQELTAISGLPSVDPSIEPLPENPATDATDPVTGEGLNLQALPLSFIANQGQFDPTVHSVVKGAKQAIAFTPDKILFNSADQWQSEKLPNLVQLTFPGANKNPQIDFLDSLPGVSNFIKGENPENWVTNVPNYAGLIYQELYNGIDLKYSGLDSELKSDFIVQPGADPSQIRLQYSGVENISIREDGALVLMTPFGELVENAPIVYQEINGEKIYIPAQYILTENHTVRFEISEYNPNYTLVIDPTIQYSSYIGGSLRDSVSDIVVNRAGNIIVTGSTNSTDFPTQFSFQNRFGGGAFDGDAFVTKLSVDGSAVVFSTFLGGSGNETAKSIAVDNAGDIYIGGVTTSGNFPVLNAFQRSSADGIAPEFGGDAFVTKLSEDGSRLIYSTYLGGTGVENVGGIAVDNTGSVSVIGTTRSADFPGQNALDNQRDGDEDAFITKFSVDGTRLIFSTYLGGSDREFGEAIVTDNGGNIYVTGATESENLPVVAAVQSTLGGQSDAFVGKFDPNGNAIFLTYLGGGDVDQGLAIAIDQSRSVYVTGKTGLSNIGQPFAASEPPNPQSARNFPLVNPFQITFFGGYDDAFVTKLSERGDALLYSTYLGGNGTDLGQAIAVDNQNNVYLTGTTNSSDFPRLNALQPTFGGNRDAFVLKLAPDGKTLRYSSYIGGGDIDSGQAIALDLNNNVYLAGFTNSTDFPTQQPFQGTLRGVGDGFIVKIPPETGPVPNQFESYTQFVLKENLSLLSLFYDENYYLTNNPDVAQAVAAGVYPNGLQHYLLHGQSERRNPSKLFNENLYLAQNPDVAQVVAAGGLRSGFEHFNRFGFAEGRDRRLVLFDQVFYLATNPDVAAAVAGGAFKSAYEHYITAGQFERRNPNRFFDDRFYVESNPDVAQALAAGAINSGFEHFAFAGETQRRQVSPGYDESFYLADNPDVAAVVAAGGLRSGFEHYIRFGFQEGRPGIG</sequence>
<gene>
    <name evidence="3" type="ORF">H6G72_21790</name>
</gene>
<name>A0ABR8EIW8_9CYAN</name>
<dbReference type="Proteomes" id="UP000641954">
    <property type="component" value="Unassembled WGS sequence"/>
</dbReference>
<evidence type="ECO:0000259" key="2">
    <source>
        <dbReference type="Pfam" id="PF25778"/>
    </source>
</evidence>
<evidence type="ECO:0000313" key="4">
    <source>
        <dbReference type="Proteomes" id="UP000641954"/>
    </source>
</evidence>
<dbReference type="InterPro" id="IPR010620">
    <property type="entry name" value="SBBP_repeat"/>
</dbReference>
<protein>
    <submittedName>
        <fullName evidence="3">SBBP repeat-containing protein</fullName>
    </submittedName>
</protein>
<evidence type="ECO:0000313" key="3">
    <source>
        <dbReference type="EMBL" id="MBD2546427.1"/>
    </source>
</evidence>
<evidence type="ECO:0000256" key="1">
    <source>
        <dbReference type="SAM" id="MobiDB-lite"/>
    </source>
</evidence>
<dbReference type="PANTHER" id="PTHR35580">
    <property type="entry name" value="CELL SURFACE GLYCOPROTEIN (S-LAYER PROTEIN)-LIKE PROTEIN"/>
    <property type="match status" value="1"/>
</dbReference>
<dbReference type="PANTHER" id="PTHR35580:SF1">
    <property type="entry name" value="PHYTASE-LIKE DOMAIN-CONTAINING PROTEIN"/>
    <property type="match status" value="1"/>
</dbReference>
<keyword evidence="4" id="KW-1185">Reference proteome</keyword>
<organism evidence="3 4">
    <name type="scientific">Planktothricoides raciborskii FACHB-1370</name>
    <dbReference type="NCBI Taxonomy" id="2949576"/>
    <lineage>
        <taxon>Bacteria</taxon>
        <taxon>Bacillati</taxon>
        <taxon>Cyanobacteriota</taxon>
        <taxon>Cyanophyceae</taxon>
        <taxon>Oscillatoriophycideae</taxon>
        <taxon>Oscillatoriales</taxon>
        <taxon>Oscillatoriaceae</taxon>
        <taxon>Planktothricoides</taxon>
    </lineage>
</organism>
<dbReference type="EMBL" id="JACJSK010000038">
    <property type="protein sequence ID" value="MBD2546427.1"/>
    <property type="molecule type" value="Genomic_DNA"/>
</dbReference>
<comment type="caution">
    <text evidence="3">The sequence shown here is derived from an EMBL/GenBank/DDBJ whole genome shotgun (WGS) entry which is preliminary data.</text>
</comment>
<dbReference type="RefSeq" id="WP_190879825.1">
    <property type="nucleotide sequence ID" value="NZ_JACJSK010000038.1"/>
</dbReference>
<reference evidence="3 4" key="1">
    <citation type="journal article" date="2020" name="ISME J.">
        <title>Comparative genomics reveals insights into cyanobacterial evolution and habitat adaptation.</title>
        <authorList>
            <person name="Chen M.Y."/>
            <person name="Teng W.K."/>
            <person name="Zhao L."/>
            <person name="Hu C.X."/>
            <person name="Zhou Y.K."/>
            <person name="Han B.P."/>
            <person name="Song L.R."/>
            <person name="Shu W.S."/>
        </authorList>
    </citation>
    <scope>NUCLEOTIDE SEQUENCE [LARGE SCALE GENOMIC DNA]</scope>
    <source>
        <strain evidence="3 4">FACHB-1370</strain>
    </source>
</reference>
<proteinExistence type="predicted"/>
<feature type="domain" description="DUF7948" evidence="2">
    <location>
        <begin position="112"/>
        <end position="312"/>
    </location>
</feature>
<accession>A0ABR8EIW8</accession>
<dbReference type="InterPro" id="IPR052918">
    <property type="entry name" value="Motility_Chemotaxis_Reg"/>
</dbReference>
<feature type="region of interest" description="Disordered" evidence="1">
    <location>
        <begin position="75"/>
        <end position="100"/>
    </location>
</feature>
<dbReference type="Pfam" id="PF06739">
    <property type="entry name" value="SBBP"/>
    <property type="match status" value="5"/>
</dbReference>
<dbReference type="Pfam" id="PF25778">
    <property type="entry name" value="DUF7948"/>
    <property type="match status" value="1"/>
</dbReference>
<dbReference type="InterPro" id="IPR057708">
    <property type="entry name" value="DUF7948"/>
</dbReference>